<feature type="domain" description="Peptidase S26" evidence="9">
    <location>
        <begin position="144"/>
        <end position="202"/>
    </location>
</feature>
<dbReference type="GO" id="GO:0009003">
    <property type="term" value="F:signal peptidase activity"/>
    <property type="evidence" value="ECO:0007669"/>
    <property type="project" value="UniProtKB-EC"/>
</dbReference>
<dbReference type="Gene3D" id="2.10.109.10">
    <property type="entry name" value="Umud Fragment, subunit A"/>
    <property type="match status" value="2"/>
</dbReference>
<evidence type="ECO:0000256" key="6">
    <source>
        <dbReference type="PIRSR" id="PIRSR600223-1"/>
    </source>
</evidence>
<accession>A0A286RJW6</accession>
<dbReference type="CDD" id="cd06530">
    <property type="entry name" value="S26_SPase_I"/>
    <property type="match status" value="2"/>
</dbReference>
<feature type="active site" evidence="6">
    <location>
        <position position="76"/>
    </location>
</feature>
<evidence type="ECO:0000256" key="5">
    <source>
        <dbReference type="ARBA" id="ARBA00022801"/>
    </source>
</evidence>
<dbReference type="OrthoDB" id="9802919at2"/>
<dbReference type="EC" id="3.4.21.89" evidence="3 7"/>
<dbReference type="InterPro" id="IPR000223">
    <property type="entry name" value="Pept_S26A_signal_pept_1"/>
</dbReference>
<dbReference type="GO" id="GO:0004252">
    <property type="term" value="F:serine-type endopeptidase activity"/>
    <property type="evidence" value="ECO:0007669"/>
    <property type="project" value="InterPro"/>
</dbReference>
<dbReference type="RefSeq" id="WP_095416084.1">
    <property type="nucleotide sequence ID" value="NZ_CP018477.1"/>
</dbReference>
<dbReference type="SUPFAM" id="SSF51306">
    <property type="entry name" value="LexA/Signal peptidase"/>
    <property type="match status" value="1"/>
</dbReference>
<evidence type="ECO:0000256" key="1">
    <source>
        <dbReference type="ARBA" id="ARBA00000677"/>
    </source>
</evidence>
<dbReference type="PRINTS" id="PR00727">
    <property type="entry name" value="LEADERPTASE"/>
</dbReference>
<keyword evidence="7" id="KW-0645">Protease</keyword>
<dbReference type="KEGG" id="ttf:THTE_3657"/>
<proteinExistence type="inferred from homology"/>
<evidence type="ECO:0000256" key="2">
    <source>
        <dbReference type="ARBA" id="ARBA00009370"/>
    </source>
</evidence>
<evidence type="ECO:0000313" key="10">
    <source>
        <dbReference type="EMBL" id="ASV76258.1"/>
    </source>
</evidence>
<evidence type="ECO:0000313" key="11">
    <source>
        <dbReference type="Proteomes" id="UP000215086"/>
    </source>
</evidence>
<name>A0A286RJW6_9BACT</name>
<evidence type="ECO:0000256" key="7">
    <source>
        <dbReference type="RuleBase" id="RU362042"/>
    </source>
</evidence>
<dbReference type="InterPro" id="IPR019758">
    <property type="entry name" value="Pept_S26A_signal_pept_1_CS"/>
</dbReference>
<dbReference type="GO" id="GO:0006465">
    <property type="term" value="P:signal peptide processing"/>
    <property type="evidence" value="ECO:0007669"/>
    <property type="project" value="InterPro"/>
</dbReference>
<gene>
    <name evidence="10" type="ORF">THTE_3657</name>
</gene>
<comment type="similarity">
    <text evidence="2 7">Belongs to the peptidase S26 family.</text>
</comment>
<feature type="domain" description="Peptidase S26" evidence="9">
    <location>
        <begin position="529"/>
        <end position="572"/>
    </location>
</feature>
<evidence type="ECO:0000256" key="4">
    <source>
        <dbReference type="ARBA" id="ARBA00019232"/>
    </source>
</evidence>
<keyword evidence="5 7" id="KW-0378">Hydrolase</keyword>
<comment type="subcellular location">
    <subcellularLocation>
        <location evidence="7">Membrane</location>
        <topology evidence="7">Single-pass type II membrane protein</topology>
    </subcellularLocation>
</comment>
<dbReference type="GO" id="GO:0016020">
    <property type="term" value="C:membrane"/>
    <property type="evidence" value="ECO:0007669"/>
    <property type="project" value="UniProtKB-SubCell"/>
</dbReference>
<sequence>MGASHTSISGKSGKQASSGDKAVSRGTSPTQRPSEKADYPRSNWLREVAEAISIALILAFLFRAFEAEAFVIPTGSMAPTLMGRHKDLVCEQCGFAFQTGASEEVDKLTNRPTGKYVISATCPNCRYTMYVGPNKKNGRQTPSYKGDRILVSKYEYHLSQPRRWDVIVFKYPGDASTNFIKRLVGLPHETVRIYHGDIFIRRENETKFSIARKPPAKILAMLQPVYDDDHPARKLLEAGWPERWQPEEEQKDMWGISRQTREYTVTAAPGHEAWLRYRHYVPSWEVWEAVSEGLQVDPRQVRPQLISDFMAYNTNQGEDAEELANAWGQGVVPLRGDQLGLHWVNDLAVECEAEVAAPGAEIILELTRGGQVFRVLVDFAGGRATFEGLGHPRFVETASLGRQGPGRYRIRFANVDQQLVLWVNERPVTVEYETDWHGPTLNDLERPVRIGVRQGTVTLRHLKVFRDVYYIAHERGSGFVMHDFDWDRSPYRYLGRGFFSPDEFRKKVAEVMSDPTQWDFFSTAHALEFNLGAKQYFVLGDNSPQSEDGRFWTKEHYVREELLVGKALAVIWPHSLDRIPGTNIPIRFFPNFWRMKIVR</sequence>
<dbReference type="PANTHER" id="PTHR43390">
    <property type="entry name" value="SIGNAL PEPTIDASE I"/>
    <property type="match status" value="1"/>
</dbReference>
<organism evidence="10 11">
    <name type="scientific">Thermogutta terrifontis</name>
    <dbReference type="NCBI Taxonomy" id="1331910"/>
    <lineage>
        <taxon>Bacteria</taxon>
        <taxon>Pseudomonadati</taxon>
        <taxon>Planctomycetota</taxon>
        <taxon>Planctomycetia</taxon>
        <taxon>Pirellulales</taxon>
        <taxon>Thermoguttaceae</taxon>
        <taxon>Thermogutta</taxon>
    </lineage>
</organism>
<protein>
    <recommendedName>
        <fullName evidence="4 7">Signal peptidase I</fullName>
        <ecNumber evidence="3 7">3.4.21.89</ecNumber>
    </recommendedName>
</protein>
<dbReference type="EMBL" id="CP018477">
    <property type="protein sequence ID" value="ASV76258.1"/>
    <property type="molecule type" value="Genomic_DNA"/>
</dbReference>
<dbReference type="Pfam" id="PF10502">
    <property type="entry name" value="Peptidase_S26"/>
    <property type="match status" value="2"/>
</dbReference>
<dbReference type="InterPro" id="IPR019533">
    <property type="entry name" value="Peptidase_S26"/>
</dbReference>
<evidence type="ECO:0000256" key="8">
    <source>
        <dbReference type="SAM" id="MobiDB-lite"/>
    </source>
</evidence>
<feature type="region of interest" description="Disordered" evidence="8">
    <location>
        <begin position="1"/>
        <end position="39"/>
    </location>
</feature>
<comment type="catalytic activity">
    <reaction evidence="1 7">
        <text>Cleavage of hydrophobic, N-terminal signal or leader sequences from secreted and periplasmic proteins.</text>
        <dbReference type="EC" id="3.4.21.89"/>
    </reaction>
</comment>
<dbReference type="PANTHER" id="PTHR43390:SF1">
    <property type="entry name" value="CHLOROPLAST PROCESSING PEPTIDASE"/>
    <property type="match status" value="1"/>
</dbReference>
<evidence type="ECO:0000256" key="3">
    <source>
        <dbReference type="ARBA" id="ARBA00013208"/>
    </source>
</evidence>
<reference evidence="10 11" key="1">
    <citation type="journal article" name="Front. Microbiol.">
        <title>Sugar Metabolism of the First Thermophilic Planctomycete Thermogutta terrifontis: Comparative Genomic and Transcriptomic Approaches.</title>
        <authorList>
            <person name="Elcheninov A.G."/>
            <person name="Menzel P."/>
            <person name="Gudbergsdottir S.R."/>
            <person name="Slesarev A.I."/>
            <person name="Kadnikov V.V."/>
            <person name="Krogh A."/>
            <person name="Bonch-Osmolovskaya E.A."/>
            <person name="Peng X."/>
            <person name="Kublanov I.V."/>
        </authorList>
    </citation>
    <scope>NUCLEOTIDE SEQUENCE [LARGE SCALE GENOMIC DNA]</scope>
    <source>
        <strain evidence="10 11">R1</strain>
    </source>
</reference>
<keyword evidence="11" id="KW-1185">Reference proteome</keyword>
<dbReference type="Proteomes" id="UP000215086">
    <property type="component" value="Chromosome"/>
</dbReference>
<evidence type="ECO:0000259" key="9">
    <source>
        <dbReference type="Pfam" id="PF10502"/>
    </source>
</evidence>
<dbReference type="PROSITE" id="PS00761">
    <property type="entry name" value="SPASE_I_3"/>
    <property type="match status" value="1"/>
</dbReference>
<dbReference type="AlphaFoldDB" id="A0A286RJW6"/>
<feature type="compositionally biased region" description="Polar residues" evidence="8">
    <location>
        <begin position="1"/>
        <end position="18"/>
    </location>
</feature>
<dbReference type="NCBIfam" id="TIGR02227">
    <property type="entry name" value="sigpep_I_bact"/>
    <property type="match status" value="1"/>
</dbReference>
<feature type="active site" evidence="6">
    <location>
        <position position="181"/>
    </location>
</feature>
<dbReference type="InterPro" id="IPR036286">
    <property type="entry name" value="LexA/Signal_pep-like_sf"/>
</dbReference>